<gene>
    <name evidence="10" type="ORF">CAUJ_LOCUS869</name>
</gene>
<comment type="subcellular location">
    <subcellularLocation>
        <location evidence="1 8">Mitochondrion inner membrane</location>
        <topology evidence="1 8">Single-pass membrane protein</topology>
    </subcellularLocation>
</comment>
<organism evidence="10 11">
    <name type="scientific">Caenorhabditis auriculariae</name>
    <dbReference type="NCBI Taxonomy" id="2777116"/>
    <lineage>
        <taxon>Eukaryota</taxon>
        <taxon>Metazoa</taxon>
        <taxon>Ecdysozoa</taxon>
        <taxon>Nematoda</taxon>
        <taxon>Chromadorea</taxon>
        <taxon>Rhabditida</taxon>
        <taxon>Rhabditina</taxon>
        <taxon>Rhabditomorpha</taxon>
        <taxon>Rhabditoidea</taxon>
        <taxon>Rhabditidae</taxon>
        <taxon>Peloderinae</taxon>
        <taxon>Caenorhabditis</taxon>
    </lineage>
</organism>
<dbReference type="PANTHER" id="PTHR31816">
    <property type="entry name" value="MICOS COMPLEX SUBUNIT MIC13"/>
    <property type="match status" value="1"/>
</dbReference>
<evidence type="ECO:0000256" key="3">
    <source>
        <dbReference type="ARBA" id="ARBA00022692"/>
    </source>
</evidence>
<comment type="function">
    <text evidence="8">Component of the MICOS complex, a large protein complex of the mitochondrial inner membrane that plays crucial roles in the maintenance of crista junctions, inner membrane architecture, and formation of contact sites to the outer membrane.</text>
</comment>
<evidence type="ECO:0000313" key="10">
    <source>
        <dbReference type="EMBL" id="CAD6184950.1"/>
    </source>
</evidence>
<keyword evidence="4 8" id="KW-0999">Mitochondrion inner membrane</keyword>
<keyword evidence="11" id="KW-1185">Reference proteome</keyword>
<comment type="similarity">
    <text evidence="2 8">Belongs to the MICOS complex subunit Mic13 family.</text>
</comment>
<evidence type="ECO:0000256" key="5">
    <source>
        <dbReference type="ARBA" id="ARBA00022989"/>
    </source>
</evidence>
<evidence type="ECO:0000256" key="8">
    <source>
        <dbReference type="RuleBase" id="RU363009"/>
    </source>
</evidence>
<dbReference type="OrthoDB" id="5948578at2759"/>
<keyword evidence="6 8" id="KW-0496">Mitochondrion</keyword>
<evidence type="ECO:0000256" key="6">
    <source>
        <dbReference type="ARBA" id="ARBA00023128"/>
    </source>
</evidence>
<dbReference type="GO" id="GO:0061617">
    <property type="term" value="C:MICOS complex"/>
    <property type="evidence" value="ECO:0007669"/>
    <property type="project" value="UniProtKB-UniRule"/>
</dbReference>
<evidence type="ECO:0000256" key="2">
    <source>
        <dbReference type="ARBA" id="ARBA00006771"/>
    </source>
</evidence>
<evidence type="ECO:0000256" key="4">
    <source>
        <dbReference type="ARBA" id="ARBA00022792"/>
    </source>
</evidence>
<keyword evidence="5" id="KW-1133">Transmembrane helix</keyword>
<feature type="chain" id="PRO_5035819677" description="MICOS complex subunit MIC13" evidence="9">
    <location>
        <begin position="20"/>
        <end position="104"/>
    </location>
</feature>
<dbReference type="EMBL" id="CAJGYM010000001">
    <property type="protein sequence ID" value="CAD6184950.1"/>
    <property type="molecule type" value="Genomic_DNA"/>
</dbReference>
<protein>
    <recommendedName>
        <fullName evidence="8">MICOS complex subunit MIC13</fullName>
    </recommendedName>
</protein>
<proteinExistence type="inferred from homology"/>
<evidence type="ECO:0000256" key="7">
    <source>
        <dbReference type="ARBA" id="ARBA00023136"/>
    </source>
</evidence>
<reference evidence="10" key="1">
    <citation type="submission" date="2020-10" db="EMBL/GenBank/DDBJ databases">
        <authorList>
            <person name="Kikuchi T."/>
        </authorList>
    </citation>
    <scope>NUCLEOTIDE SEQUENCE</scope>
    <source>
        <strain evidence="10">NKZ352</strain>
    </source>
</reference>
<name>A0A8S1GTG2_9PELO</name>
<dbReference type="GO" id="GO:0042407">
    <property type="term" value="P:cristae formation"/>
    <property type="evidence" value="ECO:0007669"/>
    <property type="project" value="TreeGrafter"/>
</dbReference>
<sequence>MGFLWKLSKFAIKVGLVAGAVKISIDNDIWSLNNVKVGIRFVPKKLKKYILPGTIVFPEQLPSPREVQLEVGSRWNNGVDKVFTTIENVPSSINTVANRMINNK</sequence>
<evidence type="ECO:0000256" key="9">
    <source>
        <dbReference type="SAM" id="SignalP"/>
    </source>
</evidence>
<dbReference type="GO" id="GO:0044284">
    <property type="term" value="C:mitochondrial crista junction"/>
    <property type="evidence" value="ECO:0007669"/>
    <property type="project" value="TreeGrafter"/>
</dbReference>
<keyword evidence="7" id="KW-0472">Membrane</keyword>
<evidence type="ECO:0000313" key="11">
    <source>
        <dbReference type="Proteomes" id="UP000835052"/>
    </source>
</evidence>
<comment type="caution">
    <text evidence="10">The sequence shown here is derived from an EMBL/GenBank/DDBJ whole genome shotgun (WGS) entry which is preliminary data.</text>
</comment>
<dbReference type="PANTHER" id="PTHR31816:SF3">
    <property type="entry name" value="MICOS COMPLEX SUBUNIT MIC13"/>
    <property type="match status" value="1"/>
</dbReference>
<dbReference type="AlphaFoldDB" id="A0A8S1GTG2"/>
<keyword evidence="9" id="KW-0732">Signal</keyword>
<dbReference type="InterPro" id="IPR026769">
    <property type="entry name" value="Mic13"/>
</dbReference>
<keyword evidence="3" id="KW-0812">Transmembrane</keyword>
<accession>A0A8S1GTG2</accession>
<feature type="signal peptide" evidence="9">
    <location>
        <begin position="1"/>
        <end position="19"/>
    </location>
</feature>
<evidence type="ECO:0000256" key="1">
    <source>
        <dbReference type="ARBA" id="ARBA00004434"/>
    </source>
</evidence>
<dbReference type="Proteomes" id="UP000835052">
    <property type="component" value="Unassembled WGS sequence"/>
</dbReference>
<comment type="subunit">
    <text evidence="8">Component of the mitochondrial contact site and cristae organizing system (MICOS) complex.</text>
</comment>
<dbReference type="Pfam" id="PF15884">
    <property type="entry name" value="QIL1"/>
    <property type="match status" value="1"/>
</dbReference>